<dbReference type="Proteomes" id="UP000613580">
    <property type="component" value="Unassembled WGS sequence"/>
</dbReference>
<organism evidence="6 7">
    <name type="scientific">Mycena chlorophos</name>
    <name type="common">Agaric fungus</name>
    <name type="synonym">Agaricus chlorophos</name>
    <dbReference type="NCBI Taxonomy" id="658473"/>
    <lineage>
        <taxon>Eukaryota</taxon>
        <taxon>Fungi</taxon>
        <taxon>Dikarya</taxon>
        <taxon>Basidiomycota</taxon>
        <taxon>Agaricomycotina</taxon>
        <taxon>Agaricomycetes</taxon>
        <taxon>Agaricomycetidae</taxon>
        <taxon>Agaricales</taxon>
        <taxon>Marasmiineae</taxon>
        <taxon>Mycenaceae</taxon>
        <taxon>Mycena</taxon>
    </lineage>
</organism>
<name>A0A8H6SJ02_MYCCL</name>
<evidence type="ECO:0000259" key="5">
    <source>
        <dbReference type="PROSITE" id="PS50865"/>
    </source>
</evidence>
<dbReference type="SUPFAM" id="SSF144232">
    <property type="entry name" value="HIT/MYND zinc finger-like"/>
    <property type="match status" value="1"/>
</dbReference>
<dbReference type="Gene3D" id="6.10.140.2220">
    <property type="match status" value="1"/>
</dbReference>
<keyword evidence="7" id="KW-1185">Reference proteome</keyword>
<accession>A0A8H6SJ02</accession>
<keyword evidence="1" id="KW-0479">Metal-binding</keyword>
<evidence type="ECO:0000256" key="2">
    <source>
        <dbReference type="ARBA" id="ARBA00022771"/>
    </source>
</evidence>
<evidence type="ECO:0000256" key="4">
    <source>
        <dbReference type="PROSITE-ProRule" id="PRU00134"/>
    </source>
</evidence>
<dbReference type="Pfam" id="PF01753">
    <property type="entry name" value="zf-MYND"/>
    <property type="match status" value="1"/>
</dbReference>
<dbReference type="PROSITE" id="PS50865">
    <property type="entry name" value="ZF_MYND_2"/>
    <property type="match status" value="1"/>
</dbReference>
<sequence length="659" mass="74214">MHHSLRLSNLAKLPPELKARAERACEEEGSYDDLLFVLDETRLLEMKRKTRQRLLPLFNAILYPPNIPTLHELDDEAERESNVTARPLDTRITRVMLALRGLGMLIGDNDVPAGAAFDLWPSMLEWVSFLGQFQHRIFRPHTSIAEQYKTLLSIAGLRKHDEAGPRKLASTSTGWRILVTRAWPVFLETADYVGLWLNTYHLWLDFAKPSTIPEVFLDEYVLGAGGSFADFATILVAHLEYMIPEGDWNELDVTTVGQLLPGVLDVCAKGLAQHEQLSSALIAVGIIPVLTHLCFLLGYQAERLASTDQANASLVLETLISALAKANSRPRLVEALDSGLLDALCLHARAYAGGSTSAAVERTILGLIDNHLLPFIVFRSVLEVLAREIAAVAEWNPEECFRGNSHLLQHWGHFKDLVAKQMSLLEKHIAAAPKRMAVCQHLECGAFKKKRELKRCSRCRSVYYCTKACQRADYRTGSHRADCYTLLAARQELRHEFLTADISFLRTIAEHQWDDLKQRLTQLTIWFAHTHQGSPQHTVLRNANATVDMNVGMPLPLSWYQRPLHNMLYTRAEASNGRLRVLLLLVRHEKPETSTTQDGAPGTACLPMLLRFDGPQFTDGIAEIVKDIPQELQDRETVQAKYAQDADRLLEKIGSYVIY</sequence>
<protein>
    <recommendedName>
        <fullName evidence="5">MYND-type domain-containing protein</fullName>
    </recommendedName>
</protein>
<dbReference type="GO" id="GO:0008270">
    <property type="term" value="F:zinc ion binding"/>
    <property type="evidence" value="ECO:0007669"/>
    <property type="project" value="UniProtKB-KW"/>
</dbReference>
<reference evidence="6" key="1">
    <citation type="submission" date="2020-05" db="EMBL/GenBank/DDBJ databases">
        <title>Mycena genomes resolve the evolution of fungal bioluminescence.</title>
        <authorList>
            <person name="Tsai I.J."/>
        </authorList>
    </citation>
    <scope>NUCLEOTIDE SEQUENCE</scope>
    <source>
        <strain evidence="6">110903Hualien_Pintung</strain>
    </source>
</reference>
<dbReference type="InterPro" id="IPR002893">
    <property type="entry name" value="Znf_MYND"/>
</dbReference>
<keyword evidence="3" id="KW-0862">Zinc</keyword>
<evidence type="ECO:0000256" key="3">
    <source>
        <dbReference type="ARBA" id="ARBA00022833"/>
    </source>
</evidence>
<dbReference type="EMBL" id="JACAZE010000013">
    <property type="protein sequence ID" value="KAF7300523.1"/>
    <property type="molecule type" value="Genomic_DNA"/>
</dbReference>
<evidence type="ECO:0000313" key="7">
    <source>
        <dbReference type="Proteomes" id="UP000613580"/>
    </source>
</evidence>
<dbReference type="AlphaFoldDB" id="A0A8H6SJ02"/>
<evidence type="ECO:0000313" key="6">
    <source>
        <dbReference type="EMBL" id="KAF7300523.1"/>
    </source>
</evidence>
<evidence type="ECO:0000256" key="1">
    <source>
        <dbReference type="ARBA" id="ARBA00022723"/>
    </source>
</evidence>
<dbReference type="OrthoDB" id="2915092at2759"/>
<comment type="caution">
    <text evidence="6">The sequence shown here is derived from an EMBL/GenBank/DDBJ whole genome shotgun (WGS) entry which is preliminary data.</text>
</comment>
<gene>
    <name evidence="6" type="ORF">HMN09_00936800</name>
</gene>
<keyword evidence="2 4" id="KW-0863">Zinc-finger</keyword>
<proteinExistence type="predicted"/>
<feature type="domain" description="MYND-type" evidence="5">
    <location>
        <begin position="441"/>
        <end position="483"/>
    </location>
</feature>